<sequence>MTTFRRVNTIKVRFETTATRPTAMELQRWIQQLKITADQLDMVQLNTQERSLYLKSVEKSNDVKYFKATEDLIEQTPEEQDNKAEYKDMEDKIQHQEKHPAEEYTTMSVDCKVQEQQVDATPNKKLKSTVEHEIIRDPRLRKREKNSSNIVEKESQNTSTIGKIKNNPRPHPYALYGRTKEGTKKENAVETGSSQEITLP</sequence>
<feature type="compositionally biased region" description="Basic and acidic residues" evidence="1">
    <location>
        <begin position="178"/>
        <end position="188"/>
    </location>
</feature>
<reference evidence="2 3" key="1">
    <citation type="journal article" date="2022" name="Allergy">
        <title>Genome assembly and annotation of Periplaneta americana reveal a comprehensive cockroach allergen profile.</title>
        <authorList>
            <person name="Wang L."/>
            <person name="Xiong Q."/>
            <person name="Saelim N."/>
            <person name="Wang L."/>
            <person name="Nong W."/>
            <person name="Wan A.T."/>
            <person name="Shi M."/>
            <person name="Liu X."/>
            <person name="Cao Q."/>
            <person name="Hui J.H.L."/>
            <person name="Sookrung N."/>
            <person name="Leung T.F."/>
            <person name="Tungtrongchitr A."/>
            <person name="Tsui S.K.W."/>
        </authorList>
    </citation>
    <scope>NUCLEOTIDE SEQUENCE [LARGE SCALE GENOMIC DNA]</scope>
    <source>
        <strain evidence="2">PWHHKU_190912</strain>
    </source>
</reference>
<evidence type="ECO:0000313" key="2">
    <source>
        <dbReference type="EMBL" id="KAJ4428601.1"/>
    </source>
</evidence>
<gene>
    <name evidence="2" type="ORF">ANN_24645</name>
</gene>
<protein>
    <recommendedName>
        <fullName evidence="4">PH domain-containing protein</fullName>
    </recommendedName>
</protein>
<feature type="region of interest" description="Disordered" evidence="1">
    <location>
        <begin position="134"/>
        <end position="200"/>
    </location>
</feature>
<name>A0ABQ8S3Y9_PERAM</name>
<evidence type="ECO:0000313" key="3">
    <source>
        <dbReference type="Proteomes" id="UP001148838"/>
    </source>
</evidence>
<dbReference type="Proteomes" id="UP001148838">
    <property type="component" value="Unassembled WGS sequence"/>
</dbReference>
<feature type="compositionally biased region" description="Polar residues" evidence="1">
    <location>
        <begin position="190"/>
        <end position="200"/>
    </location>
</feature>
<evidence type="ECO:0000256" key="1">
    <source>
        <dbReference type="SAM" id="MobiDB-lite"/>
    </source>
</evidence>
<keyword evidence="3" id="KW-1185">Reference proteome</keyword>
<dbReference type="EMBL" id="JAJSOF020000037">
    <property type="protein sequence ID" value="KAJ4428601.1"/>
    <property type="molecule type" value="Genomic_DNA"/>
</dbReference>
<proteinExistence type="predicted"/>
<comment type="caution">
    <text evidence="2">The sequence shown here is derived from an EMBL/GenBank/DDBJ whole genome shotgun (WGS) entry which is preliminary data.</text>
</comment>
<organism evidence="2 3">
    <name type="scientific">Periplaneta americana</name>
    <name type="common">American cockroach</name>
    <name type="synonym">Blatta americana</name>
    <dbReference type="NCBI Taxonomy" id="6978"/>
    <lineage>
        <taxon>Eukaryota</taxon>
        <taxon>Metazoa</taxon>
        <taxon>Ecdysozoa</taxon>
        <taxon>Arthropoda</taxon>
        <taxon>Hexapoda</taxon>
        <taxon>Insecta</taxon>
        <taxon>Pterygota</taxon>
        <taxon>Neoptera</taxon>
        <taxon>Polyneoptera</taxon>
        <taxon>Dictyoptera</taxon>
        <taxon>Blattodea</taxon>
        <taxon>Blattoidea</taxon>
        <taxon>Blattidae</taxon>
        <taxon>Blattinae</taxon>
        <taxon>Periplaneta</taxon>
    </lineage>
</organism>
<evidence type="ECO:0008006" key="4">
    <source>
        <dbReference type="Google" id="ProtNLM"/>
    </source>
</evidence>
<accession>A0ABQ8S3Y9</accession>